<organism evidence="6">
    <name type="scientific">freshwater metagenome</name>
    <dbReference type="NCBI Taxonomy" id="449393"/>
    <lineage>
        <taxon>unclassified sequences</taxon>
        <taxon>metagenomes</taxon>
        <taxon>ecological metagenomes</taxon>
    </lineage>
</organism>
<keyword evidence="1" id="KW-0732">Signal</keyword>
<evidence type="ECO:0000313" key="5">
    <source>
        <dbReference type="EMBL" id="CAB5045453.1"/>
    </source>
</evidence>
<proteinExistence type="predicted"/>
<dbReference type="AlphaFoldDB" id="A0A6J7W0Y5"/>
<dbReference type="InterPro" id="IPR028081">
    <property type="entry name" value="Leu-bd"/>
</dbReference>
<gene>
    <name evidence="4" type="ORF">UFOPK2921_00472</name>
    <name evidence="5" type="ORF">UFOPK4275_00239</name>
    <name evidence="6" type="ORF">UFOPK4422_00614</name>
</gene>
<dbReference type="EMBL" id="CAFBQJ010000024">
    <property type="protein sequence ID" value="CAB5045453.1"/>
    <property type="molecule type" value="Genomic_DNA"/>
</dbReference>
<dbReference type="EMBL" id="CAEZZV010000043">
    <property type="protein sequence ID" value="CAB4774840.1"/>
    <property type="molecule type" value="Genomic_DNA"/>
</dbReference>
<reference evidence="6" key="1">
    <citation type="submission" date="2020-05" db="EMBL/GenBank/DDBJ databases">
        <authorList>
            <person name="Chiriac C."/>
            <person name="Salcher M."/>
            <person name="Ghai R."/>
            <person name="Kavagutti S V."/>
        </authorList>
    </citation>
    <scope>NUCLEOTIDE SEQUENCE</scope>
</reference>
<evidence type="ECO:0000313" key="4">
    <source>
        <dbReference type="EMBL" id="CAB4774840.1"/>
    </source>
</evidence>
<evidence type="ECO:0000259" key="3">
    <source>
        <dbReference type="Pfam" id="PF13458"/>
    </source>
</evidence>
<dbReference type="EMBL" id="CAFBRX010000048">
    <property type="protein sequence ID" value="CAB5119749.1"/>
    <property type="molecule type" value="Genomic_DNA"/>
</dbReference>
<evidence type="ECO:0000256" key="1">
    <source>
        <dbReference type="ARBA" id="ARBA00022729"/>
    </source>
</evidence>
<feature type="domain" description="Leucine-binding protein" evidence="3">
    <location>
        <begin position="55"/>
        <end position="407"/>
    </location>
</feature>
<dbReference type="SUPFAM" id="SSF53822">
    <property type="entry name" value="Periplasmic binding protein-like I"/>
    <property type="match status" value="1"/>
</dbReference>
<sequence>MKTTNKFRRLGALAVAAAFTLAACGSSDEGADVPSTEAPGTEAPGTDAPTASPVLIVAIVNVTGAGAGSGPFIPSVIEAWADWTNANGGLGGHPVEVDIQDTAGDPAKSQTIIDEAIPKNPVLWLLDDPFTEASMSASLGATGIPVMGLGYDPSIWGGHIEAFALDCTPDASNGLACALPNAFPLSATFGAVVDGPAFVAKSIGATKTVFAVCAEASSCSAAGPVWATTVATLGMTDIGLALISSSAADYTAECLSWIDAGVDFINMGVDGFAAAKIMANCTEQGYTGAYSVSQGSVAGALLTGTDNLVGALNGFPWWVDDAPVVEYRSVMDGAGVDPEGYENPTATGIWAALQMFAKANATLSDAPTAAETLANMYTIKDETLGGLVSPTTWTEGETAPPRNCWWNYSLTAGVLENPLGGLAYQCNPAAS</sequence>
<feature type="region of interest" description="Disordered" evidence="2">
    <location>
        <begin position="28"/>
        <end position="48"/>
    </location>
</feature>
<evidence type="ECO:0000313" key="6">
    <source>
        <dbReference type="EMBL" id="CAB5119749.1"/>
    </source>
</evidence>
<dbReference type="Gene3D" id="3.40.50.2300">
    <property type="match status" value="2"/>
</dbReference>
<dbReference type="Pfam" id="PF13458">
    <property type="entry name" value="Peripla_BP_6"/>
    <property type="match status" value="1"/>
</dbReference>
<evidence type="ECO:0000256" key="2">
    <source>
        <dbReference type="SAM" id="MobiDB-lite"/>
    </source>
</evidence>
<protein>
    <submittedName>
        <fullName evidence="6">Unannotated protein</fullName>
    </submittedName>
</protein>
<accession>A0A6J7W0Y5</accession>
<name>A0A6J7W0Y5_9ZZZZ</name>
<dbReference type="PROSITE" id="PS51257">
    <property type="entry name" value="PROKAR_LIPOPROTEIN"/>
    <property type="match status" value="1"/>
</dbReference>
<dbReference type="InterPro" id="IPR028082">
    <property type="entry name" value="Peripla_BP_I"/>
</dbReference>